<comment type="subunit">
    <text evidence="9">The complex comprises the extracytoplasmic solute receptor protein and the two transmembrane proteins.</text>
</comment>
<name>A0ABU5IGR9_9BURK</name>
<dbReference type="InterPro" id="IPR007387">
    <property type="entry name" value="TRAP_DctQ"/>
</dbReference>
<feature type="transmembrane region" description="Helical" evidence="9">
    <location>
        <begin position="47"/>
        <end position="65"/>
    </location>
</feature>
<dbReference type="InterPro" id="IPR055348">
    <property type="entry name" value="DctQ"/>
</dbReference>
<dbReference type="PANTHER" id="PTHR35011">
    <property type="entry name" value="2,3-DIKETO-L-GULONATE TRAP TRANSPORTER SMALL PERMEASE PROTEIN YIAM"/>
    <property type="match status" value="1"/>
</dbReference>
<evidence type="ECO:0000256" key="9">
    <source>
        <dbReference type="RuleBase" id="RU369079"/>
    </source>
</evidence>
<dbReference type="RefSeq" id="WP_322466429.1">
    <property type="nucleotide sequence ID" value="NZ_JAXOJX010000028.1"/>
</dbReference>
<dbReference type="Proteomes" id="UP001293718">
    <property type="component" value="Unassembled WGS sequence"/>
</dbReference>
<keyword evidence="7 9" id="KW-0472">Membrane</keyword>
<keyword evidence="6 9" id="KW-1133">Transmembrane helix</keyword>
<evidence type="ECO:0000256" key="1">
    <source>
        <dbReference type="ARBA" id="ARBA00004429"/>
    </source>
</evidence>
<comment type="caution">
    <text evidence="11">The sequence shown here is derived from an EMBL/GenBank/DDBJ whole genome shotgun (WGS) entry which is preliminary data.</text>
</comment>
<accession>A0ABU5IGR9</accession>
<organism evidence="11 12">
    <name type="scientific">Azohydromonas lata</name>
    <dbReference type="NCBI Taxonomy" id="45677"/>
    <lineage>
        <taxon>Bacteria</taxon>
        <taxon>Pseudomonadati</taxon>
        <taxon>Pseudomonadota</taxon>
        <taxon>Betaproteobacteria</taxon>
        <taxon>Burkholderiales</taxon>
        <taxon>Sphaerotilaceae</taxon>
        <taxon>Azohydromonas</taxon>
    </lineage>
</organism>
<comment type="function">
    <text evidence="9">Part of the tripartite ATP-independent periplasmic (TRAP) transport system.</text>
</comment>
<feature type="transmembrane region" description="Helical" evidence="9">
    <location>
        <begin position="86"/>
        <end position="106"/>
    </location>
</feature>
<proteinExistence type="inferred from homology"/>
<keyword evidence="2 9" id="KW-0813">Transport</keyword>
<dbReference type="PANTHER" id="PTHR35011:SF2">
    <property type="entry name" value="2,3-DIKETO-L-GULONATE TRAP TRANSPORTER SMALL PERMEASE PROTEIN YIAM"/>
    <property type="match status" value="1"/>
</dbReference>
<dbReference type="Pfam" id="PF04290">
    <property type="entry name" value="DctQ"/>
    <property type="match status" value="1"/>
</dbReference>
<evidence type="ECO:0000256" key="4">
    <source>
        <dbReference type="ARBA" id="ARBA00022519"/>
    </source>
</evidence>
<comment type="subcellular location">
    <subcellularLocation>
        <location evidence="1 9">Cell inner membrane</location>
        <topology evidence="1 9">Multi-pass membrane protein</topology>
    </subcellularLocation>
</comment>
<dbReference type="EMBL" id="JAXOJX010000028">
    <property type="protein sequence ID" value="MDZ5458324.1"/>
    <property type="molecule type" value="Genomic_DNA"/>
</dbReference>
<evidence type="ECO:0000313" key="12">
    <source>
        <dbReference type="Proteomes" id="UP001293718"/>
    </source>
</evidence>
<keyword evidence="3" id="KW-1003">Cell membrane</keyword>
<evidence type="ECO:0000256" key="2">
    <source>
        <dbReference type="ARBA" id="ARBA00022448"/>
    </source>
</evidence>
<comment type="similarity">
    <text evidence="8 9">Belongs to the TRAP transporter small permease family.</text>
</comment>
<feature type="transmembrane region" description="Helical" evidence="9">
    <location>
        <begin position="126"/>
        <end position="148"/>
    </location>
</feature>
<keyword evidence="5 9" id="KW-0812">Transmembrane</keyword>
<evidence type="ECO:0000256" key="8">
    <source>
        <dbReference type="ARBA" id="ARBA00038436"/>
    </source>
</evidence>
<feature type="transmembrane region" description="Helical" evidence="9">
    <location>
        <begin position="12"/>
        <end position="35"/>
    </location>
</feature>
<protein>
    <recommendedName>
        <fullName evidence="9">TRAP transporter small permease protein</fullName>
    </recommendedName>
</protein>
<evidence type="ECO:0000256" key="5">
    <source>
        <dbReference type="ARBA" id="ARBA00022692"/>
    </source>
</evidence>
<evidence type="ECO:0000259" key="10">
    <source>
        <dbReference type="Pfam" id="PF04290"/>
    </source>
</evidence>
<feature type="domain" description="Tripartite ATP-independent periplasmic transporters DctQ component" evidence="10">
    <location>
        <begin position="23"/>
        <end position="151"/>
    </location>
</feature>
<evidence type="ECO:0000313" key="11">
    <source>
        <dbReference type="EMBL" id="MDZ5458324.1"/>
    </source>
</evidence>
<gene>
    <name evidence="11" type="ORF">SM757_17250</name>
</gene>
<evidence type="ECO:0000256" key="6">
    <source>
        <dbReference type="ARBA" id="ARBA00022989"/>
    </source>
</evidence>
<sequence length="183" mass="19720">MNRLIAGGCRLLEALLALGLALMVLLVFGNVVLRYAFDSGITVSEELSRWLFVWLTFLGAVVAIHERGHLGSDMLVSRLGPLGRKGCLLLSHLAMLYVTWLLWSGAVTQVGINLDVVAPVTGTSMAVFYASGAVFALLGGLLLLHGLWRLLSGRMADEELIAVQESEDLAQVQDLHLGQPAKV</sequence>
<keyword evidence="4 9" id="KW-0997">Cell inner membrane</keyword>
<evidence type="ECO:0000256" key="7">
    <source>
        <dbReference type="ARBA" id="ARBA00023136"/>
    </source>
</evidence>
<reference evidence="11 12" key="1">
    <citation type="submission" date="2023-11" db="EMBL/GenBank/DDBJ databases">
        <title>Draft genome of Azohydromonas lata strain H1 (DSM1123), a polyhydroxyalkanoate producer.</title>
        <authorList>
            <person name="Traversa D."/>
            <person name="D'Addabbo P."/>
            <person name="Pazzani C."/>
            <person name="Manzari C."/>
            <person name="Chiara M."/>
            <person name="Scrascia M."/>
        </authorList>
    </citation>
    <scope>NUCLEOTIDE SEQUENCE [LARGE SCALE GENOMIC DNA]</scope>
    <source>
        <strain evidence="11 12">H1</strain>
    </source>
</reference>
<keyword evidence="12" id="KW-1185">Reference proteome</keyword>
<evidence type="ECO:0000256" key="3">
    <source>
        <dbReference type="ARBA" id="ARBA00022475"/>
    </source>
</evidence>